<keyword evidence="3" id="KW-1185">Reference proteome</keyword>
<sequence length="228" mass="25787">MNNRLLITLILFSAICHAQSFKGSFDLKISQESNDGNQHIETISYYFGEEKTATIIHARGNQPSLRLIFNPADSTITGTYEMNDKKGGYILPMNNKYWPTMKYALGEKDTLNNSERNFTSNKKEIETYNTTAISCSNDKIDATFWIAEEIELSLTQVMAYQFVGSGEEGDDLEMLANCGIKSLALYTSLFDKKRNSTIILQIENLSTKVDITVFNTSGYNLSDMRKEK</sequence>
<dbReference type="AlphaFoldDB" id="A0A9X1QXQ6"/>
<feature type="signal peptide" evidence="1">
    <location>
        <begin position="1"/>
        <end position="18"/>
    </location>
</feature>
<dbReference type="RefSeq" id="WP_237602812.1">
    <property type="nucleotide sequence ID" value="NZ_JAIRBA010000013.1"/>
</dbReference>
<protein>
    <recommendedName>
        <fullName evidence="4">DUF4412 domain-containing protein</fullName>
    </recommendedName>
</protein>
<keyword evidence="1" id="KW-0732">Signal</keyword>
<reference evidence="2" key="1">
    <citation type="submission" date="2021-09" db="EMBL/GenBank/DDBJ databases">
        <title>Genome of Aequorivita sp. strain F47161.</title>
        <authorList>
            <person name="Wang Y."/>
        </authorList>
    </citation>
    <scope>NUCLEOTIDE SEQUENCE</scope>
    <source>
        <strain evidence="2">F47161</strain>
    </source>
</reference>
<dbReference type="EMBL" id="JAIRBA010000013">
    <property type="protein sequence ID" value="MCG2419023.1"/>
    <property type="molecule type" value="Genomic_DNA"/>
</dbReference>
<gene>
    <name evidence="2" type="ORF">K8089_08300</name>
</gene>
<name>A0A9X1QXQ6_9FLAO</name>
<evidence type="ECO:0000256" key="1">
    <source>
        <dbReference type="SAM" id="SignalP"/>
    </source>
</evidence>
<dbReference type="Proteomes" id="UP001139461">
    <property type="component" value="Unassembled WGS sequence"/>
</dbReference>
<feature type="chain" id="PRO_5041000343" description="DUF4412 domain-containing protein" evidence="1">
    <location>
        <begin position="19"/>
        <end position="228"/>
    </location>
</feature>
<accession>A0A9X1QXQ6</accession>
<organism evidence="2 3">
    <name type="scientific">Aequorivita vitellina</name>
    <dbReference type="NCBI Taxonomy" id="2874475"/>
    <lineage>
        <taxon>Bacteria</taxon>
        <taxon>Pseudomonadati</taxon>
        <taxon>Bacteroidota</taxon>
        <taxon>Flavobacteriia</taxon>
        <taxon>Flavobacteriales</taxon>
        <taxon>Flavobacteriaceae</taxon>
        <taxon>Aequorivita</taxon>
    </lineage>
</organism>
<comment type="caution">
    <text evidence="2">The sequence shown here is derived from an EMBL/GenBank/DDBJ whole genome shotgun (WGS) entry which is preliminary data.</text>
</comment>
<evidence type="ECO:0000313" key="3">
    <source>
        <dbReference type="Proteomes" id="UP001139461"/>
    </source>
</evidence>
<proteinExistence type="predicted"/>
<evidence type="ECO:0008006" key="4">
    <source>
        <dbReference type="Google" id="ProtNLM"/>
    </source>
</evidence>
<evidence type="ECO:0000313" key="2">
    <source>
        <dbReference type="EMBL" id="MCG2419023.1"/>
    </source>
</evidence>